<evidence type="ECO:0000256" key="1">
    <source>
        <dbReference type="ARBA" id="ARBA00023078"/>
    </source>
</evidence>
<comment type="caution">
    <text evidence="3">The sequence shown here is derived from an EMBL/GenBank/DDBJ whole genome shotgun (WGS) entry which is preliminary data.</text>
</comment>
<dbReference type="InterPro" id="IPR023222">
    <property type="entry name" value="PsbQ-like_dom_sf"/>
</dbReference>
<keyword evidence="2" id="KW-0732">Signal</keyword>
<dbReference type="Proteomes" id="UP001516023">
    <property type="component" value="Unassembled WGS sequence"/>
</dbReference>
<name>A0ABD3QRY3_9STRA</name>
<dbReference type="AlphaFoldDB" id="A0ABD3QRY3"/>
<sequence length="196" mass="21248">MKGLTSLFASTFLLKVNLSLAFSRTSQWQRGQTACMATATRRDFVSTAVATSISSCGLGTLSFPSASLADVSDGDSLPQGAAQFSRVIKVRAQLKSVAKRVTEQSSDIDKKEWDKIDDFLRTVYSSGEDMKVIAKGMDPAKSSRAEEIVKLLQKVAQAAQGPVSKRDAEGFGSIATKADKLFEEFLDLLRDIPDEI</sequence>
<dbReference type="Gene3D" id="1.20.120.290">
    <property type="entry name" value="Oxygen-evolving enhancer protein 3 (PsbQ), four-helix up-down bundle"/>
    <property type="match status" value="1"/>
</dbReference>
<organism evidence="3 4">
    <name type="scientific">Cyclotella cryptica</name>
    <dbReference type="NCBI Taxonomy" id="29204"/>
    <lineage>
        <taxon>Eukaryota</taxon>
        <taxon>Sar</taxon>
        <taxon>Stramenopiles</taxon>
        <taxon>Ochrophyta</taxon>
        <taxon>Bacillariophyta</taxon>
        <taxon>Coscinodiscophyceae</taxon>
        <taxon>Thalassiosirophycidae</taxon>
        <taxon>Stephanodiscales</taxon>
        <taxon>Stephanodiscaceae</taxon>
        <taxon>Cyclotella</taxon>
    </lineage>
</organism>
<gene>
    <name evidence="3" type="ORF">HJC23_011608</name>
</gene>
<keyword evidence="4" id="KW-1185">Reference proteome</keyword>
<evidence type="ECO:0000313" key="3">
    <source>
        <dbReference type="EMBL" id="KAL3802985.1"/>
    </source>
</evidence>
<reference evidence="3 4" key="1">
    <citation type="journal article" date="2020" name="G3 (Bethesda)">
        <title>Improved Reference Genome for Cyclotella cryptica CCMP332, a Model for Cell Wall Morphogenesis, Salinity Adaptation, and Lipid Production in Diatoms (Bacillariophyta).</title>
        <authorList>
            <person name="Roberts W.R."/>
            <person name="Downey K.M."/>
            <person name="Ruck E.C."/>
            <person name="Traller J.C."/>
            <person name="Alverson A.J."/>
        </authorList>
    </citation>
    <scope>NUCLEOTIDE SEQUENCE [LARGE SCALE GENOMIC DNA]</scope>
    <source>
        <strain evidence="3 4">CCMP332</strain>
    </source>
</reference>
<accession>A0ABD3QRY3</accession>
<feature type="chain" id="PRO_5044786979" evidence="2">
    <location>
        <begin position="22"/>
        <end position="196"/>
    </location>
</feature>
<protein>
    <submittedName>
        <fullName evidence="3">Uncharacterized protein</fullName>
    </submittedName>
</protein>
<evidence type="ECO:0000256" key="2">
    <source>
        <dbReference type="SAM" id="SignalP"/>
    </source>
</evidence>
<evidence type="ECO:0000313" key="4">
    <source>
        <dbReference type="Proteomes" id="UP001516023"/>
    </source>
</evidence>
<keyword evidence="1" id="KW-0793">Thylakoid</keyword>
<dbReference type="EMBL" id="JABMIG020000016">
    <property type="protein sequence ID" value="KAL3802985.1"/>
    <property type="molecule type" value="Genomic_DNA"/>
</dbReference>
<feature type="signal peptide" evidence="2">
    <location>
        <begin position="1"/>
        <end position="21"/>
    </location>
</feature>
<proteinExistence type="predicted"/>